<protein>
    <recommendedName>
        <fullName evidence="1">Antitoxin SocA-like Panacea domain-containing protein</fullName>
    </recommendedName>
</protein>
<proteinExistence type="predicted"/>
<dbReference type="EMBL" id="FLUN01000001">
    <property type="protein sequence ID" value="SBV94499.1"/>
    <property type="molecule type" value="Genomic_DNA"/>
</dbReference>
<organism evidence="2">
    <name type="scientific">uncultured Eubacteriales bacterium</name>
    <dbReference type="NCBI Taxonomy" id="172733"/>
    <lineage>
        <taxon>Bacteria</taxon>
        <taxon>Bacillati</taxon>
        <taxon>Bacillota</taxon>
        <taxon>Clostridia</taxon>
        <taxon>Eubacteriales</taxon>
        <taxon>environmental samples</taxon>
    </lineage>
</organism>
<feature type="domain" description="Antitoxin SocA-like Panacea" evidence="1">
    <location>
        <begin position="27"/>
        <end position="123"/>
    </location>
</feature>
<reference evidence="2" key="1">
    <citation type="submission" date="2016-04" db="EMBL/GenBank/DDBJ databases">
        <authorList>
            <person name="Evans L.H."/>
            <person name="Alamgir A."/>
            <person name="Owens N."/>
            <person name="Weber N.D."/>
            <person name="Virtaneva K."/>
            <person name="Barbian K."/>
            <person name="Babar A."/>
            <person name="Rosenke K."/>
        </authorList>
    </citation>
    <scope>NUCLEOTIDE SEQUENCE</scope>
    <source>
        <strain evidence="2">86</strain>
    </source>
</reference>
<dbReference type="AlphaFoldDB" id="A0A212J4W2"/>
<evidence type="ECO:0000313" key="2">
    <source>
        <dbReference type="EMBL" id="SBV94499.1"/>
    </source>
</evidence>
<gene>
    <name evidence="2" type="ORF">KL86CLO1_10522</name>
</gene>
<name>A0A212J4W2_9FIRM</name>
<dbReference type="Pfam" id="PF13274">
    <property type="entry name" value="SocA_Panacea"/>
    <property type="match status" value="1"/>
</dbReference>
<accession>A0A212J4W2</accession>
<dbReference type="InterPro" id="IPR025272">
    <property type="entry name" value="SocA_Panacea"/>
</dbReference>
<sequence>MYSALSVAQYVVDYCNKYGKGISNLKLQKILYFVQAEFLVSQHKPCFRDEIEAWDFGPVVPTVYHKYKRYGGAIIPSNSIGALYSSIDPISSKDRSIIESIVNQGIKYSASELVDITHNQKPWRLSYRQGRNNVIPISLIRDYFEG</sequence>
<evidence type="ECO:0000259" key="1">
    <source>
        <dbReference type="Pfam" id="PF13274"/>
    </source>
</evidence>